<reference evidence="2" key="1">
    <citation type="submission" date="2021-06" db="EMBL/GenBank/DDBJ databases">
        <title>Parelaphostrongylus tenuis whole genome reference sequence.</title>
        <authorList>
            <person name="Garwood T.J."/>
            <person name="Larsen P.A."/>
            <person name="Fountain-Jones N.M."/>
            <person name="Garbe J.R."/>
            <person name="Macchietto M.G."/>
            <person name="Kania S.A."/>
            <person name="Gerhold R.W."/>
            <person name="Richards J.E."/>
            <person name="Wolf T.M."/>
        </authorList>
    </citation>
    <scope>NUCLEOTIDE SEQUENCE</scope>
    <source>
        <strain evidence="2">MNPRO001-30</strain>
        <tissue evidence="2">Meninges</tissue>
    </source>
</reference>
<comment type="caution">
    <text evidence="2">The sequence shown here is derived from an EMBL/GenBank/DDBJ whole genome shotgun (WGS) entry which is preliminary data.</text>
</comment>
<evidence type="ECO:0000313" key="3">
    <source>
        <dbReference type="Proteomes" id="UP001196413"/>
    </source>
</evidence>
<dbReference type="EMBL" id="JAHQIW010000624">
    <property type="protein sequence ID" value="KAJ1349211.1"/>
    <property type="molecule type" value="Genomic_DNA"/>
</dbReference>
<evidence type="ECO:0008006" key="4">
    <source>
        <dbReference type="Google" id="ProtNLM"/>
    </source>
</evidence>
<evidence type="ECO:0000256" key="1">
    <source>
        <dbReference type="SAM" id="SignalP"/>
    </source>
</evidence>
<proteinExistence type="predicted"/>
<organism evidence="2 3">
    <name type="scientific">Parelaphostrongylus tenuis</name>
    <name type="common">Meningeal worm</name>
    <dbReference type="NCBI Taxonomy" id="148309"/>
    <lineage>
        <taxon>Eukaryota</taxon>
        <taxon>Metazoa</taxon>
        <taxon>Ecdysozoa</taxon>
        <taxon>Nematoda</taxon>
        <taxon>Chromadorea</taxon>
        <taxon>Rhabditida</taxon>
        <taxon>Rhabditina</taxon>
        <taxon>Rhabditomorpha</taxon>
        <taxon>Strongyloidea</taxon>
        <taxon>Metastrongylidae</taxon>
        <taxon>Parelaphostrongylus</taxon>
    </lineage>
</organism>
<keyword evidence="1" id="KW-0732">Signal</keyword>
<feature type="chain" id="PRO_5042294006" description="Secreted protein" evidence="1">
    <location>
        <begin position="24"/>
        <end position="100"/>
    </location>
</feature>
<name>A0AAD5QJI5_PARTN</name>
<feature type="signal peptide" evidence="1">
    <location>
        <begin position="1"/>
        <end position="23"/>
    </location>
</feature>
<dbReference type="Proteomes" id="UP001196413">
    <property type="component" value="Unassembled WGS sequence"/>
</dbReference>
<feature type="non-terminal residue" evidence="2">
    <location>
        <position position="100"/>
    </location>
</feature>
<protein>
    <recommendedName>
        <fullName evidence="4">Secreted protein</fullName>
    </recommendedName>
</protein>
<accession>A0AAD5QJI5</accession>
<sequence>MLEWFLIFLAMFSLLRSPQRSSCCHSKNVCILMSQTKVFETFENINGSLLLKIYLYSSIVIQIDPKATPEFYGNAQSASRLGHAIFAVVFAFWAYKIRST</sequence>
<dbReference type="AlphaFoldDB" id="A0AAD5QJI5"/>
<evidence type="ECO:0000313" key="2">
    <source>
        <dbReference type="EMBL" id="KAJ1349211.1"/>
    </source>
</evidence>
<keyword evidence="3" id="KW-1185">Reference proteome</keyword>
<gene>
    <name evidence="2" type="ORF">KIN20_004682</name>
</gene>